<dbReference type="Pfam" id="PF13229">
    <property type="entry name" value="Beta_helix"/>
    <property type="match status" value="1"/>
</dbReference>
<dbReference type="PANTHER" id="PTHR36453">
    <property type="entry name" value="SECRETED PROTEIN-RELATED"/>
    <property type="match status" value="1"/>
</dbReference>
<keyword evidence="3 4" id="KW-0732">Signal</keyword>
<dbReference type="Gene3D" id="2.160.20.10">
    <property type="entry name" value="Single-stranded right-handed beta-helix, Pectin lyase-like"/>
    <property type="match status" value="2"/>
</dbReference>
<dbReference type="InterPro" id="IPR011050">
    <property type="entry name" value="Pectin_lyase_fold/virulence"/>
</dbReference>
<dbReference type="SUPFAM" id="SSF51126">
    <property type="entry name" value="Pectin lyase-like"/>
    <property type="match status" value="1"/>
</dbReference>
<gene>
    <name evidence="7" type="ORF">SCARR_01417</name>
</gene>
<evidence type="ECO:0000313" key="7">
    <source>
        <dbReference type="EMBL" id="VGO19359.1"/>
    </source>
</evidence>
<accession>A0A6C2UHE8</accession>
<dbReference type="InterPro" id="IPR012334">
    <property type="entry name" value="Pectin_lyas_fold"/>
</dbReference>
<sequence length="997" mass="107875">MRKTLSILFLCLSSSAFAADYFVATNGSDLASGNLAAPFATIQKAADVMGAGEACYIRGGTYHEAVVIDNLDGISGSPVTFTAYSNEVVTLDGSQSLADLGSTGWTLHSGNIYKTTLTTDIWQLYIDGELMIPARWPNGNFDDGSIWDWENRWAQGNEGASTNGVLVDAPHANADLAATGLDMTGAMAVLNVGSWKTWTRVVNSHSAGTNTFTYNSASSYKSVHHRYFLEGKLNLLDVEKEWFYDTATQTLYLQVPGGGVPAGDIRGKTQTYALDVTGSSYLNLKKLNFFGTTFKFYNSENVLIEGCDLLYPSCSMRMLGRIAAPLATTITQPGKADASNCTVRDCSFSFAESYAIFTDGDSNRVENCSFDNIDWVVSELPYLQAGIYMRGPNSVFSRNSINTAGASEFMEVGETPLVENCEFINYGLVQNDGAAIQYTIGAQPGSITRYNWFHDAIKYGARFDAPVGASYGGNSGTMHNNVGWNVPAALMLKGELHHCYNNTAFDTSANGIIILDNDALSNAGTITRNNAAEKLSGHRSNFETIPGTHDHNWNGYVTSLDIRTQLRDPDNLDFRLIAGSDIVDGGTNIAGITVGYLGAAPDMGAYEQGDSSYWIPGRKQALASAPVPPDMADGVKTDADLMWREGYQATSHNIYFGTEAGNLSMVGNQTNNIFNPGILAEGQTYYWRVDAVTPTGTVAGAEWQFWVEAGIAGSIAAFTPTDDAYVQDTTPDTNYGDSDQIKLITQIAYGYNREGYLKFNVNVPGIINSASLELYNSGGSHNVGVGVYSMTGTAWSQDTITWSNRPPINGSLLDAGNVNSGSWAMFEVSAAVASNGLVSFGLIRNPLDTQRSINTSETTNAPILTVSYIQPSPAYHYVQWADNFSISNAPGYYSDPDGDQLSNLAEYGLGGDPGNFNDALFPTFGNMNYAYRRRTDATERGLSYNLEECTNLVSNDWNIVYGLPVGVSPLEPGFEAVTNQIPATETNQFIRLRINIQ</sequence>
<evidence type="ECO:0000256" key="2">
    <source>
        <dbReference type="ARBA" id="ARBA00022525"/>
    </source>
</evidence>
<dbReference type="PANTHER" id="PTHR36453:SF1">
    <property type="entry name" value="RIGHT HANDED BETA HELIX DOMAIN-CONTAINING PROTEIN"/>
    <property type="match status" value="1"/>
</dbReference>
<dbReference type="Proteomes" id="UP000346198">
    <property type="component" value="Unassembled WGS sequence"/>
</dbReference>
<keyword evidence="2" id="KW-0964">Secreted</keyword>
<evidence type="ECO:0008006" key="9">
    <source>
        <dbReference type="Google" id="ProtNLM"/>
    </source>
</evidence>
<feature type="domain" description="Right handed beta helix" evidence="5">
    <location>
        <begin position="338"/>
        <end position="461"/>
    </location>
</feature>
<name>A0A6C2UHE8_9BACT</name>
<dbReference type="EMBL" id="CAAHFH010000001">
    <property type="protein sequence ID" value="VGO19359.1"/>
    <property type="molecule type" value="Genomic_DNA"/>
</dbReference>
<reference evidence="7 8" key="1">
    <citation type="submission" date="2019-04" db="EMBL/GenBank/DDBJ databases">
        <authorList>
            <person name="Van Vliet M D."/>
        </authorList>
    </citation>
    <scope>NUCLEOTIDE SEQUENCE [LARGE SCALE GENOMIC DNA]</scope>
    <source>
        <strain evidence="7 8">F21</strain>
    </source>
</reference>
<comment type="subcellular location">
    <subcellularLocation>
        <location evidence="1">Secreted</location>
    </subcellularLocation>
</comment>
<evidence type="ECO:0000259" key="6">
    <source>
        <dbReference type="Pfam" id="PF24517"/>
    </source>
</evidence>
<feature type="domain" description="Carbohydrate-binding module family 96" evidence="6">
    <location>
        <begin position="716"/>
        <end position="867"/>
    </location>
</feature>
<protein>
    <recommendedName>
        <fullName evidence="9">Right handed beta helix domain-containing protein</fullName>
    </recommendedName>
</protein>
<dbReference type="Gene3D" id="2.60.40.10">
    <property type="entry name" value="Immunoglobulins"/>
    <property type="match status" value="1"/>
</dbReference>
<dbReference type="InterPro" id="IPR013783">
    <property type="entry name" value="Ig-like_fold"/>
</dbReference>
<dbReference type="Pfam" id="PF24517">
    <property type="entry name" value="CBM96"/>
    <property type="match status" value="1"/>
</dbReference>
<evidence type="ECO:0000313" key="8">
    <source>
        <dbReference type="Proteomes" id="UP000346198"/>
    </source>
</evidence>
<feature type="chain" id="PRO_5025528817" description="Right handed beta helix domain-containing protein" evidence="4">
    <location>
        <begin position="19"/>
        <end position="997"/>
    </location>
</feature>
<dbReference type="InterPro" id="IPR039448">
    <property type="entry name" value="Beta_helix"/>
</dbReference>
<dbReference type="GO" id="GO:0005576">
    <property type="term" value="C:extracellular region"/>
    <property type="evidence" value="ECO:0007669"/>
    <property type="project" value="UniProtKB-SubCell"/>
</dbReference>
<dbReference type="NCBIfam" id="NF033679">
    <property type="entry name" value="DNRLRE_dom"/>
    <property type="match status" value="1"/>
</dbReference>
<keyword evidence="8" id="KW-1185">Reference proteome</keyword>
<dbReference type="RefSeq" id="WP_136060767.1">
    <property type="nucleotide sequence ID" value="NZ_CAAHFH010000001.1"/>
</dbReference>
<proteinExistence type="predicted"/>
<dbReference type="InterPro" id="IPR055372">
    <property type="entry name" value="CBM96"/>
</dbReference>
<evidence type="ECO:0000256" key="4">
    <source>
        <dbReference type="SAM" id="SignalP"/>
    </source>
</evidence>
<dbReference type="AlphaFoldDB" id="A0A6C2UHE8"/>
<evidence type="ECO:0000259" key="5">
    <source>
        <dbReference type="Pfam" id="PF13229"/>
    </source>
</evidence>
<organism evidence="7 8">
    <name type="scientific">Pontiella sulfatireligans</name>
    <dbReference type="NCBI Taxonomy" id="2750658"/>
    <lineage>
        <taxon>Bacteria</taxon>
        <taxon>Pseudomonadati</taxon>
        <taxon>Kiritimatiellota</taxon>
        <taxon>Kiritimatiellia</taxon>
        <taxon>Kiritimatiellales</taxon>
        <taxon>Pontiellaceae</taxon>
        <taxon>Pontiella</taxon>
    </lineage>
</organism>
<feature type="signal peptide" evidence="4">
    <location>
        <begin position="1"/>
        <end position="18"/>
    </location>
</feature>
<evidence type="ECO:0000256" key="1">
    <source>
        <dbReference type="ARBA" id="ARBA00004613"/>
    </source>
</evidence>
<evidence type="ECO:0000256" key="3">
    <source>
        <dbReference type="ARBA" id="ARBA00022729"/>
    </source>
</evidence>